<dbReference type="InterPro" id="IPR043968">
    <property type="entry name" value="SGNH"/>
</dbReference>
<feature type="transmembrane region" description="Helical" evidence="1">
    <location>
        <begin position="21"/>
        <end position="52"/>
    </location>
</feature>
<keyword evidence="4" id="KW-0012">Acyltransferase</keyword>
<reference evidence="4" key="1">
    <citation type="submission" date="2021-01" db="EMBL/GenBank/DDBJ databases">
        <title>Whole genome shotgun sequence of Rhizocola hellebori NBRC 109834.</title>
        <authorList>
            <person name="Komaki H."/>
            <person name="Tamura T."/>
        </authorList>
    </citation>
    <scope>NUCLEOTIDE SEQUENCE</scope>
    <source>
        <strain evidence="4">NBRC 109834</strain>
    </source>
</reference>
<evidence type="ECO:0000256" key="1">
    <source>
        <dbReference type="SAM" id="Phobius"/>
    </source>
</evidence>
<feature type="transmembrane region" description="Helical" evidence="1">
    <location>
        <begin position="324"/>
        <end position="345"/>
    </location>
</feature>
<feature type="transmembrane region" description="Helical" evidence="1">
    <location>
        <begin position="202"/>
        <end position="222"/>
    </location>
</feature>
<dbReference type="AlphaFoldDB" id="A0A8J3Q5G3"/>
<feature type="transmembrane region" description="Helical" evidence="1">
    <location>
        <begin position="365"/>
        <end position="384"/>
    </location>
</feature>
<feature type="domain" description="Acyltransferase 3" evidence="2">
    <location>
        <begin position="12"/>
        <end position="338"/>
    </location>
</feature>
<evidence type="ECO:0000313" key="5">
    <source>
        <dbReference type="Proteomes" id="UP000612899"/>
    </source>
</evidence>
<dbReference type="Proteomes" id="UP000612899">
    <property type="component" value="Unassembled WGS sequence"/>
</dbReference>
<dbReference type="PANTHER" id="PTHR23028:SF53">
    <property type="entry name" value="ACYL_TRANSF_3 DOMAIN-CONTAINING PROTEIN"/>
    <property type="match status" value="1"/>
</dbReference>
<feature type="transmembrane region" description="Helical" evidence="1">
    <location>
        <begin position="151"/>
        <end position="167"/>
    </location>
</feature>
<keyword evidence="1" id="KW-1133">Transmembrane helix</keyword>
<keyword evidence="5" id="KW-1185">Reference proteome</keyword>
<dbReference type="InterPro" id="IPR002656">
    <property type="entry name" value="Acyl_transf_3_dom"/>
</dbReference>
<dbReference type="GO" id="GO:0016020">
    <property type="term" value="C:membrane"/>
    <property type="evidence" value="ECO:0007669"/>
    <property type="project" value="TreeGrafter"/>
</dbReference>
<evidence type="ECO:0000259" key="3">
    <source>
        <dbReference type="Pfam" id="PF19040"/>
    </source>
</evidence>
<dbReference type="InterPro" id="IPR050879">
    <property type="entry name" value="Acyltransferase_3"/>
</dbReference>
<dbReference type="Pfam" id="PF01757">
    <property type="entry name" value="Acyl_transf_3"/>
    <property type="match status" value="1"/>
</dbReference>
<evidence type="ECO:0000259" key="2">
    <source>
        <dbReference type="Pfam" id="PF01757"/>
    </source>
</evidence>
<feature type="transmembrane region" description="Helical" evidence="1">
    <location>
        <begin position="79"/>
        <end position="98"/>
    </location>
</feature>
<organism evidence="4 5">
    <name type="scientific">Rhizocola hellebori</name>
    <dbReference type="NCBI Taxonomy" id="1392758"/>
    <lineage>
        <taxon>Bacteria</taxon>
        <taxon>Bacillati</taxon>
        <taxon>Actinomycetota</taxon>
        <taxon>Actinomycetes</taxon>
        <taxon>Micromonosporales</taxon>
        <taxon>Micromonosporaceae</taxon>
        <taxon>Rhizocola</taxon>
    </lineage>
</organism>
<accession>A0A8J3Q5G3</accession>
<feature type="transmembrane region" description="Helical" evidence="1">
    <location>
        <begin position="259"/>
        <end position="279"/>
    </location>
</feature>
<comment type="caution">
    <text evidence="4">The sequence shown here is derived from an EMBL/GenBank/DDBJ whole genome shotgun (WGS) entry which is preliminary data.</text>
</comment>
<dbReference type="PANTHER" id="PTHR23028">
    <property type="entry name" value="ACETYLTRANSFERASE"/>
    <property type="match status" value="1"/>
</dbReference>
<dbReference type="EMBL" id="BONY01000008">
    <property type="protein sequence ID" value="GIH03560.1"/>
    <property type="molecule type" value="Genomic_DNA"/>
</dbReference>
<evidence type="ECO:0000313" key="4">
    <source>
        <dbReference type="EMBL" id="GIH03560.1"/>
    </source>
</evidence>
<keyword evidence="1" id="KW-0812">Transmembrane</keyword>
<feature type="transmembrane region" description="Helical" evidence="1">
    <location>
        <begin position="234"/>
        <end position="253"/>
    </location>
</feature>
<proteinExistence type="predicted"/>
<feature type="transmembrane region" description="Helical" evidence="1">
    <location>
        <begin position="299"/>
        <end position="318"/>
    </location>
</feature>
<sequence length="711" mass="76238">MHPTSRMEFRGDIEGMRAIAVLLVVIGHASVGLFSGGFVGVDVFFVISGFLITSLLTQELTATGTISIRQFYTRRALRLLPASTLVLLVTLIAAWSWLSPLRFTETVKDIVASAFYVINFRLAGIGTDYWAASDPPSPVQHFWSLAVEEQFYMFWPVLILLATLWSRRRGQTRLGPLTVVLATLTAGSLALSWLVTHQSAPWAYFGGHTRAWELGIGALVALGATRFARLPRVAAELAAWIGLGAIITAAVVFDEFTPFPGIAALLPVAGAALVIAAGFRSSSAGRLLGLGPMRVLGKLSYGWYLWHWPMLLIVPVAFDMSPSLADRLALAGAALLLAQLSLVAVENPIRHLSALRHRPLRGIGLGLTLSSTTTAVALSMVVLMPPGAPGLVSPDRALFIPPAIQLDVIDDLPSGAPEVLPSASASAAPAPSMDALLAQGLNMKSLPRNLDPPLASASKAYPSTYNGCHRGFAGVSLPPDSCVFGDTSSPTTVVLLGDSHAAQWFSALEKLAKAKHWRLIPLTKANCPVGEVQVIERSFNRTYTECEQWRANAMAKIASLHPALVVTATYFDSRQPVPASSNPEAVWAEGWKRSFIKLKASAAHVVFMVDNLYRFTAGPECAAVHPDSLSACNQASTSGGLMQPTRRANVAKVAVDLGVTVIDPIPWMCLNNKCPLVVGNILTYRDNHHITPPFSRLLAPMLEAKLPALTP</sequence>
<dbReference type="GO" id="GO:0009103">
    <property type="term" value="P:lipopolysaccharide biosynthetic process"/>
    <property type="evidence" value="ECO:0007669"/>
    <property type="project" value="TreeGrafter"/>
</dbReference>
<keyword evidence="4" id="KW-0808">Transferase</keyword>
<feature type="transmembrane region" description="Helical" evidence="1">
    <location>
        <begin position="174"/>
        <end position="196"/>
    </location>
</feature>
<protein>
    <submittedName>
        <fullName evidence="4">Acyltransferase</fullName>
    </submittedName>
</protein>
<dbReference type="Pfam" id="PF19040">
    <property type="entry name" value="SGNH"/>
    <property type="match status" value="1"/>
</dbReference>
<feature type="domain" description="SGNH" evidence="3">
    <location>
        <begin position="468"/>
        <end position="703"/>
    </location>
</feature>
<dbReference type="GO" id="GO:0016747">
    <property type="term" value="F:acyltransferase activity, transferring groups other than amino-acyl groups"/>
    <property type="evidence" value="ECO:0007669"/>
    <property type="project" value="InterPro"/>
</dbReference>
<gene>
    <name evidence="4" type="ORF">Rhe02_16270</name>
</gene>
<name>A0A8J3Q5G3_9ACTN</name>
<keyword evidence="1" id="KW-0472">Membrane</keyword>